<comment type="caution">
    <text evidence="1">The sequence shown here is derived from an EMBL/GenBank/DDBJ whole genome shotgun (WGS) entry which is preliminary data.</text>
</comment>
<dbReference type="PANTHER" id="PTHR39327:SF1">
    <property type="entry name" value="BLR5470 PROTEIN"/>
    <property type="match status" value="1"/>
</dbReference>
<evidence type="ECO:0000313" key="1">
    <source>
        <dbReference type="EMBL" id="MBB6647350.1"/>
    </source>
</evidence>
<dbReference type="EMBL" id="JACKXD010000005">
    <property type="protein sequence ID" value="MBB6647350.1"/>
    <property type="molecule type" value="Genomic_DNA"/>
</dbReference>
<dbReference type="AlphaFoldDB" id="A0A7J9SK64"/>
<dbReference type="InterPro" id="IPR038765">
    <property type="entry name" value="Papain-like_cys_pep_sf"/>
</dbReference>
<dbReference type="InterPro" id="IPR010319">
    <property type="entry name" value="Transglutaminase-like_Cys_pept"/>
</dbReference>
<reference evidence="1 2" key="1">
    <citation type="submission" date="2020-08" db="EMBL/GenBank/DDBJ databases">
        <authorList>
            <person name="Seo M.-J."/>
        </authorList>
    </citation>
    <scope>NUCLEOTIDE SEQUENCE [LARGE SCALE GENOMIC DNA]</scope>
    <source>
        <strain evidence="1 2">MBLA0160</strain>
    </source>
</reference>
<dbReference type="RefSeq" id="WP_185193726.1">
    <property type="nucleotide sequence ID" value="NZ_JACKXD010000005.1"/>
</dbReference>
<accession>A0A7J9SK64</accession>
<evidence type="ECO:0008006" key="3">
    <source>
        <dbReference type="Google" id="ProtNLM"/>
    </source>
</evidence>
<sequence>MRWRGSADPDRGDAAVSHDSRFEWRFRGERFGIDVSVPAYLYRYYDDRWRTREFGTYVVDPFHDDVVAAVADGIESRVRDRGYGDRAVTECAVRFAQSIPYEQDIVTTGQPEYPQFPVETLHYEQGDCEDLSILLGALLRELGHDVAVLALPTHSHMCLGVETGWVEGAHVTHDGADYYVVESTSPGWSIGELPPQHRGASIRPHPVADVPLLLHQWEAVENGDGTAEVEGSLVNYGTGSAEDVSVVAWFEAPDGRIGETTVLDTEAEVLPRTSVSFAGRVPLPQAGRLRGHLQLRLDGGVHDQTASDWE</sequence>
<dbReference type="PANTHER" id="PTHR39327">
    <property type="match status" value="1"/>
</dbReference>
<keyword evidence="2" id="KW-1185">Reference proteome</keyword>
<gene>
    <name evidence="1" type="ORF">H5V44_13835</name>
</gene>
<dbReference type="Gene3D" id="3.10.620.30">
    <property type="match status" value="1"/>
</dbReference>
<protein>
    <recommendedName>
        <fullName evidence="3">Transglutaminase-like domain-containing protein</fullName>
    </recommendedName>
</protein>
<name>A0A7J9SK64_9EURY</name>
<proteinExistence type="predicted"/>
<dbReference type="SUPFAM" id="SSF54001">
    <property type="entry name" value="Cysteine proteinases"/>
    <property type="match status" value="1"/>
</dbReference>
<dbReference type="Proteomes" id="UP000546257">
    <property type="component" value="Unassembled WGS sequence"/>
</dbReference>
<organism evidence="1 2">
    <name type="scientific">Halobellus ruber</name>
    <dbReference type="NCBI Taxonomy" id="2761102"/>
    <lineage>
        <taxon>Archaea</taxon>
        <taxon>Methanobacteriati</taxon>
        <taxon>Methanobacteriota</taxon>
        <taxon>Stenosarchaea group</taxon>
        <taxon>Halobacteria</taxon>
        <taxon>Halobacteriales</taxon>
        <taxon>Haloferacaceae</taxon>
        <taxon>Halobellus</taxon>
    </lineage>
</organism>
<evidence type="ECO:0000313" key="2">
    <source>
        <dbReference type="Proteomes" id="UP000546257"/>
    </source>
</evidence>